<evidence type="ECO:0000313" key="3">
    <source>
        <dbReference type="Proteomes" id="UP000002489"/>
    </source>
</evidence>
<feature type="compositionally biased region" description="Basic and acidic residues" evidence="1">
    <location>
        <begin position="185"/>
        <end position="203"/>
    </location>
</feature>
<organism evidence="2 3">
    <name type="scientific">Fusarium oxysporum (strain Fo5176)</name>
    <name type="common">Fusarium vascular wilt</name>
    <dbReference type="NCBI Taxonomy" id="660025"/>
    <lineage>
        <taxon>Eukaryota</taxon>
        <taxon>Fungi</taxon>
        <taxon>Dikarya</taxon>
        <taxon>Ascomycota</taxon>
        <taxon>Pezizomycotina</taxon>
        <taxon>Sordariomycetes</taxon>
        <taxon>Hypocreomycetidae</taxon>
        <taxon>Hypocreales</taxon>
        <taxon>Nectriaceae</taxon>
        <taxon>Fusarium</taxon>
        <taxon>Fusarium oxysporum species complex</taxon>
    </lineage>
</organism>
<dbReference type="AlphaFoldDB" id="A0A0D2XYE2"/>
<proteinExistence type="predicted"/>
<protein>
    <submittedName>
        <fullName evidence="2">Uncharacterized protein</fullName>
    </submittedName>
</protein>
<feature type="compositionally biased region" description="Polar residues" evidence="1">
    <location>
        <begin position="157"/>
        <end position="176"/>
    </location>
</feature>
<reference evidence="3" key="1">
    <citation type="journal article" date="2012" name="Mol. Plant Microbe Interact.">
        <title>A highly conserved effector in Fusarium oxysporum is required for full virulence on Arabidopsis.</title>
        <authorList>
            <person name="Thatcher L.F."/>
            <person name="Gardiner D.M."/>
            <person name="Kazan K."/>
            <person name="Manners J."/>
        </authorList>
    </citation>
    <scope>NUCLEOTIDE SEQUENCE [LARGE SCALE GENOMIC DNA]</scope>
    <source>
        <strain evidence="3">Fo5176</strain>
    </source>
</reference>
<gene>
    <name evidence="2" type="primary">28950600</name>
</gene>
<dbReference type="Proteomes" id="UP000002489">
    <property type="component" value="Unassembled WGS sequence"/>
</dbReference>
<feature type="compositionally biased region" description="Polar residues" evidence="1">
    <location>
        <begin position="249"/>
        <end position="260"/>
    </location>
</feature>
<reference evidence="2" key="2">
    <citation type="submission" date="2025-08" db="UniProtKB">
        <authorList>
            <consortium name="EnsemblFungi"/>
        </authorList>
    </citation>
    <scope>IDENTIFICATION</scope>
    <source>
        <strain evidence="2">4287 / CBS 123668 / FGSC 9935 / NRRL 34936</strain>
    </source>
</reference>
<evidence type="ECO:0000313" key="2">
    <source>
        <dbReference type="EnsemblFungi" id="FOXG_09014P0"/>
    </source>
</evidence>
<name>A0A0D2XYE2_FUSOF</name>
<feature type="compositionally biased region" description="Low complexity" evidence="1">
    <location>
        <begin position="144"/>
        <end position="155"/>
    </location>
</feature>
<evidence type="ECO:0000256" key="1">
    <source>
        <dbReference type="SAM" id="MobiDB-lite"/>
    </source>
</evidence>
<dbReference type="VEuPathDB" id="FungiDB:FOXG_09014"/>
<feature type="region of interest" description="Disordered" evidence="1">
    <location>
        <begin position="227"/>
        <end position="263"/>
    </location>
</feature>
<dbReference type="EnsemblFungi" id="FOXG_09014T0">
    <property type="protein sequence ID" value="FOXG_09014P0"/>
    <property type="gene ID" value="FOXG_09014"/>
</dbReference>
<sequence>MASAAYNHSKVDALNLSSRRIHMEAFFKHLGLWNSDKVAKAREKCVEMLCQLLNKHGYTSISQQYFEYEVDALVWYNVLKRGKVLTEANRWPWSETIPKKVDLTTPASLVYRDWLRRNSPAEGEDGGETIPPEPSNAQEHQVPAASVAAESSKASQGPESTTARVSQPSVAPQDQASVPWRTRKTQLDSAEKRAAQQKKAEEMAAKQQLAQNLFDAELAKIEALKHEASKEETVDSTEAVETEEAQRNGADQQARNQPTLPTGFDWAADVKETPLFSPYVDPKDPVPIREDWGIHNFENVKGSALPSHSLCETIWWEVIDKPRGGPLLGPFELALPNWLDFHDLVLHDFHKIATNKLIDEDIVIAWRIEENHPVSLIVGPSPLKNHAEGDIPFGLRVRSNWLRVAAWIVDAYRGSPVRLVDYLWDYQRWVVCHGESEPFHVYQHLHGVWQDITDNPDEAAAAARMNRENMDKWLPEVHAILTQPPDNVELLLENWVRREGNDHTKGRTIIARDAWARVALNAAYSWFYTMMSKDSNN</sequence>
<feature type="region of interest" description="Disordered" evidence="1">
    <location>
        <begin position="116"/>
        <end position="203"/>
    </location>
</feature>
<accession>A0A0D2XYE2</accession>
<feature type="compositionally biased region" description="Acidic residues" evidence="1">
    <location>
        <begin position="234"/>
        <end position="243"/>
    </location>
</feature>